<dbReference type="Proteomes" id="UP001279734">
    <property type="component" value="Unassembled WGS sequence"/>
</dbReference>
<organism evidence="2 3">
    <name type="scientific">Nepenthes gracilis</name>
    <name type="common">Slender pitcher plant</name>
    <dbReference type="NCBI Taxonomy" id="150966"/>
    <lineage>
        <taxon>Eukaryota</taxon>
        <taxon>Viridiplantae</taxon>
        <taxon>Streptophyta</taxon>
        <taxon>Embryophyta</taxon>
        <taxon>Tracheophyta</taxon>
        <taxon>Spermatophyta</taxon>
        <taxon>Magnoliopsida</taxon>
        <taxon>eudicotyledons</taxon>
        <taxon>Gunneridae</taxon>
        <taxon>Pentapetalae</taxon>
        <taxon>Caryophyllales</taxon>
        <taxon>Nepenthaceae</taxon>
        <taxon>Nepenthes</taxon>
    </lineage>
</organism>
<protein>
    <submittedName>
        <fullName evidence="2">Uncharacterized protein</fullName>
    </submittedName>
</protein>
<proteinExistence type="predicted"/>
<sequence>MEAGGQGSSDSDASAASEDELADHDTVKKRSQARRCILNQTSTPKEDNLPMGVGVVALQKDQRPDIPRDVKLGPGGLREISFVSRISAKYREDDEGPQREKRRGIQSLGLKTVRVVGS</sequence>
<reference evidence="2" key="1">
    <citation type="submission" date="2023-05" db="EMBL/GenBank/DDBJ databases">
        <title>Nepenthes gracilis genome sequencing.</title>
        <authorList>
            <person name="Fukushima K."/>
        </authorList>
    </citation>
    <scope>NUCLEOTIDE SEQUENCE</scope>
    <source>
        <strain evidence="2">SING2019-196</strain>
    </source>
</reference>
<comment type="caution">
    <text evidence="2">The sequence shown here is derived from an EMBL/GenBank/DDBJ whole genome shotgun (WGS) entry which is preliminary data.</text>
</comment>
<evidence type="ECO:0000313" key="2">
    <source>
        <dbReference type="EMBL" id="GMH28327.1"/>
    </source>
</evidence>
<gene>
    <name evidence="2" type="ORF">Nepgr_030170</name>
</gene>
<evidence type="ECO:0000256" key="1">
    <source>
        <dbReference type="SAM" id="MobiDB-lite"/>
    </source>
</evidence>
<dbReference type="EMBL" id="BSYO01000034">
    <property type="protein sequence ID" value="GMH28327.1"/>
    <property type="molecule type" value="Genomic_DNA"/>
</dbReference>
<dbReference type="AlphaFoldDB" id="A0AAD3TFA3"/>
<keyword evidence="3" id="KW-1185">Reference proteome</keyword>
<feature type="region of interest" description="Disordered" evidence="1">
    <location>
        <begin position="1"/>
        <end position="50"/>
    </location>
</feature>
<name>A0AAD3TFA3_NEPGR</name>
<evidence type="ECO:0000313" key="3">
    <source>
        <dbReference type="Proteomes" id="UP001279734"/>
    </source>
</evidence>
<accession>A0AAD3TFA3</accession>